<accession>A0ABY4I747</accession>
<feature type="transmembrane region" description="Helical" evidence="6">
    <location>
        <begin position="159"/>
        <end position="179"/>
    </location>
</feature>
<dbReference type="PROSITE" id="PS50850">
    <property type="entry name" value="MFS"/>
    <property type="match status" value="1"/>
</dbReference>
<evidence type="ECO:0000256" key="5">
    <source>
        <dbReference type="ARBA" id="ARBA00023136"/>
    </source>
</evidence>
<gene>
    <name evidence="8" type="ORF">MYF79_06390</name>
</gene>
<feature type="transmembrane region" description="Helical" evidence="6">
    <location>
        <begin position="406"/>
        <end position="423"/>
    </location>
</feature>
<dbReference type="InterPro" id="IPR036259">
    <property type="entry name" value="MFS_trans_sf"/>
</dbReference>
<evidence type="ECO:0000256" key="4">
    <source>
        <dbReference type="ARBA" id="ARBA00022989"/>
    </source>
</evidence>
<dbReference type="InterPro" id="IPR024671">
    <property type="entry name" value="Atg22-like"/>
</dbReference>
<keyword evidence="2" id="KW-0813">Transport</keyword>
<dbReference type="PANTHER" id="PTHR23519:SF1">
    <property type="entry name" value="AUTOPHAGY-RELATED PROTEIN 22"/>
    <property type="match status" value="1"/>
</dbReference>
<feature type="transmembrane region" description="Helical" evidence="6">
    <location>
        <begin position="375"/>
        <end position="394"/>
    </location>
</feature>
<dbReference type="SUPFAM" id="SSF103473">
    <property type="entry name" value="MFS general substrate transporter"/>
    <property type="match status" value="1"/>
</dbReference>
<keyword evidence="3 6" id="KW-0812">Transmembrane</keyword>
<evidence type="ECO:0000313" key="8">
    <source>
        <dbReference type="EMBL" id="UPK70928.1"/>
    </source>
</evidence>
<evidence type="ECO:0000256" key="6">
    <source>
        <dbReference type="SAM" id="Phobius"/>
    </source>
</evidence>
<evidence type="ECO:0000256" key="3">
    <source>
        <dbReference type="ARBA" id="ARBA00022692"/>
    </source>
</evidence>
<organism evidence="8 9">
    <name type="scientific">Chitinophaga filiformis</name>
    <name type="common">Myxococcus filiformis</name>
    <name type="synonym">Flexibacter filiformis</name>
    <dbReference type="NCBI Taxonomy" id="104663"/>
    <lineage>
        <taxon>Bacteria</taxon>
        <taxon>Pseudomonadati</taxon>
        <taxon>Bacteroidota</taxon>
        <taxon>Chitinophagia</taxon>
        <taxon>Chitinophagales</taxon>
        <taxon>Chitinophagaceae</taxon>
        <taxon>Chitinophaga</taxon>
    </lineage>
</organism>
<dbReference type="RefSeq" id="WP_247813081.1">
    <property type="nucleotide sequence ID" value="NZ_CP095855.1"/>
</dbReference>
<dbReference type="Gene3D" id="1.20.1250.20">
    <property type="entry name" value="MFS general substrate transporter like domains"/>
    <property type="match status" value="1"/>
</dbReference>
<keyword evidence="5 6" id="KW-0472">Membrane</keyword>
<evidence type="ECO:0000259" key="7">
    <source>
        <dbReference type="PROSITE" id="PS50850"/>
    </source>
</evidence>
<dbReference type="InterPro" id="IPR050495">
    <property type="entry name" value="ATG22/LtaA_families"/>
</dbReference>
<feature type="transmembrane region" description="Helical" evidence="6">
    <location>
        <begin position="283"/>
        <end position="301"/>
    </location>
</feature>
<dbReference type="Proteomes" id="UP000830198">
    <property type="component" value="Chromosome"/>
</dbReference>
<keyword evidence="4 6" id="KW-1133">Transmembrane helix</keyword>
<feature type="transmembrane region" description="Helical" evidence="6">
    <location>
        <begin position="116"/>
        <end position="138"/>
    </location>
</feature>
<feature type="transmembrane region" description="Helical" evidence="6">
    <location>
        <begin position="254"/>
        <end position="271"/>
    </location>
</feature>
<name>A0ABY4I747_CHIFI</name>
<feature type="domain" description="Major facilitator superfamily (MFS) profile" evidence="7">
    <location>
        <begin position="246"/>
        <end position="433"/>
    </location>
</feature>
<feature type="transmembrane region" description="Helical" evidence="6">
    <location>
        <begin position="21"/>
        <end position="40"/>
    </location>
</feature>
<feature type="transmembrane region" description="Helical" evidence="6">
    <location>
        <begin position="92"/>
        <end position="110"/>
    </location>
</feature>
<reference evidence="8 9" key="1">
    <citation type="submission" date="2022-04" db="EMBL/GenBank/DDBJ databases">
        <title>The arsenic-methylating capacity of Chitinophaga filiformis YT5 during chitin decomposition.</title>
        <authorList>
            <person name="Chen G."/>
            <person name="Liang Y."/>
        </authorList>
    </citation>
    <scope>NUCLEOTIDE SEQUENCE [LARGE SCALE GENOMIC DNA]</scope>
    <source>
        <strain evidence="8 9">YT5</strain>
    </source>
</reference>
<proteinExistence type="predicted"/>
<feature type="transmembrane region" description="Helical" evidence="6">
    <location>
        <begin position="60"/>
        <end position="80"/>
    </location>
</feature>
<dbReference type="EMBL" id="CP095855">
    <property type="protein sequence ID" value="UPK70928.1"/>
    <property type="molecule type" value="Genomic_DNA"/>
</dbReference>
<comment type="subcellular location">
    <subcellularLocation>
        <location evidence="1">Endomembrane system</location>
        <topology evidence="1">Multi-pass membrane protein</topology>
    </subcellularLocation>
</comment>
<feature type="transmembrane region" description="Helical" evidence="6">
    <location>
        <begin position="313"/>
        <end position="331"/>
    </location>
</feature>
<evidence type="ECO:0000256" key="2">
    <source>
        <dbReference type="ARBA" id="ARBA00022448"/>
    </source>
</evidence>
<feature type="transmembrane region" description="Helical" evidence="6">
    <location>
        <begin position="191"/>
        <end position="212"/>
    </location>
</feature>
<evidence type="ECO:0000313" key="9">
    <source>
        <dbReference type="Proteomes" id="UP000830198"/>
    </source>
</evidence>
<keyword evidence="9" id="KW-1185">Reference proteome</keyword>
<sequence>MQTASKKVINGWAMYDWANSVYNLVITTTFFPIYFTTITHSDTTGDNVSFFGRTFVNSALYDYSMAAAFMLAALLSPILSSIADTRGNKKRYLMLFTWLGGLSCCALFNFKGPDPSVEYGAIFFILATLGYCGGLVFYNSYLPEIAAIEDRDRISARGYAMGYIGSVLLQLIGFALVVVKPFGIDGGMPVRITFLLTGLWWIGFAQITFMRLPASKATVQQHSASALTEGFRELKKVYAQVKVMPVLKRFLRGFFFYSMGVQTVMMAATIFGSQELGLPADKLIMAVVAIQVVAVLGAWGIARLSGKFGNLPVLMVVVILWMVICLVGYRMQTATDFYILAVVVGLVMGGVQSLSRSTYAKLMPETDDTASFFSYYDVVEKLSIAIGMITFGYIHELTGSMRNSVLALIAFFFTGLIWLYAALQKQKRLTTGS</sequence>
<evidence type="ECO:0000256" key="1">
    <source>
        <dbReference type="ARBA" id="ARBA00004127"/>
    </source>
</evidence>
<feature type="transmembrane region" description="Helical" evidence="6">
    <location>
        <begin position="337"/>
        <end position="354"/>
    </location>
</feature>
<dbReference type="PANTHER" id="PTHR23519">
    <property type="entry name" value="AUTOPHAGY-RELATED PROTEIN 22"/>
    <property type="match status" value="1"/>
</dbReference>
<dbReference type="Pfam" id="PF11700">
    <property type="entry name" value="ATG22"/>
    <property type="match status" value="2"/>
</dbReference>
<dbReference type="InterPro" id="IPR020846">
    <property type="entry name" value="MFS_dom"/>
</dbReference>
<protein>
    <submittedName>
        <fullName evidence="8">MFS transporter</fullName>
    </submittedName>
</protein>